<evidence type="ECO:0000256" key="8">
    <source>
        <dbReference type="ARBA" id="ARBA00023295"/>
    </source>
</evidence>
<dbReference type="InterPro" id="IPR002772">
    <property type="entry name" value="Glyco_hydro_3_C"/>
</dbReference>
<evidence type="ECO:0000256" key="6">
    <source>
        <dbReference type="ARBA" id="ARBA00023180"/>
    </source>
</evidence>
<keyword evidence="6" id="KW-0325">Glycoprotein</keyword>
<dbReference type="UniPathway" id="UPA00696"/>
<dbReference type="InterPro" id="IPR026891">
    <property type="entry name" value="Fn3-like"/>
</dbReference>
<dbReference type="Pfam" id="PF00933">
    <property type="entry name" value="Glyco_hydro_3"/>
    <property type="match status" value="1"/>
</dbReference>
<dbReference type="InterPro" id="IPR001764">
    <property type="entry name" value="Glyco_hydro_3_N"/>
</dbReference>
<sequence length="832" mass="90615">MAPIDVETVLSQLELEEKVGLLSGIDFWHTKPIPRLGIPSIRTSDGPNGVRGTKFFNGVPAACFPCGTGLAATWDVDLIRNGGELMGKEAIAKGAHVILGPTVNMQRSPLGGRGFESFSEDPCLAGYMSAATVNGIQSTGVAATIKHFVGNDQEHQRQAVDSIISERALREIYLLPFQIAQRDAKPMAYMTAYNRVNGTHMSDNHKILQGILRDEWGFDGLVMSDWFGTYTAVESVNAGLDLEMPGPPRVRGQQTQIALGVQKLSEFTIDDRVRKLLELINKVDKLNIPENAPEKSVDCKDTSERLRHVGSSGLVLMKNENKVLPLSKEKSLAVIGPNAKIASYSGGGSANLRPYYAVTPFDGISAQAPDAKYSLGAVGYRRLPVLSYLTKTGEGKRGLTAKFYKDPPTSSARKPVDSVHVEDSDILLSDYSNPEIREITFWMDLEGQLTPEEDGEYLFGLTVCGTAKLFIDGKLVIDNTENQKPGDSFFGSGTVEEIGSAVLKAGQTYDVYVQFGSSATSKMKTPGATVMAGGGVRVGGTKKTEPEAEIEKAVQLAKEVDQVVICAGLNADWESEGYDRTHMDLPGRTDALISAVVAANPNTVVVMQSGTPVTMPWIKEVPALVHAWYGGNETGNAIADVLFGKVNPSGKLPLSFPIRNEDNPAFLNYRSERGRTLYGEDVYVGYRFYEKTKRDVLFPFGHGLSYTSFELRNLQVTDDAASGNVKLAVEVQNTGAVEGAEVVQVYVSQQAPSINRPPKELKGFNKVFLKPGESKTVSVEVPKKYAASFWDEQRDMWIMEEDKYDVLVGASSASTPLKGTFSVEKTKWWKGL</sequence>
<dbReference type="PANTHER" id="PTHR42715:SF27">
    <property type="entry name" value="BETA-GLUCOSIDASE-RELATED"/>
    <property type="match status" value="1"/>
</dbReference>
<dbReference type="AlphaFoldDB" id="A0A6A6BLU2"/>
<dbReference type="RefSeq" id="XP_033399233.1">
    <property type="nucleotide sequence ID" value="XM_033536734.1"/>
</dbReference>
<organism evidence="12 13">
    <name type="scientific">Aplosporella prunicola CBS 121167</name>
    <dbReference type="NCBI Taxonomy" id="1176127"/>
    <lineage>
        <taxon>Eukaryota</taxon>
        <taxon>Fungi</taxon>
        <taxon>Dikarya</taxon>
        <taxon>Ascomycota</taxon>
        <taxon>Pezizomycotina</taxon>
        <taxon>Dothideomycetes</taxon>
        <taxon>Dothideomycetes incertae sedis</taxon>
        <taxon>Botryosphaeriales</taxon>
        <taxon>Aplosporellaceae</taxon>
        <taxon>Aplosporella</taxon>
    </lineage>
</organism>
<dbReference type="EC" id="3.2.1.21" evidence="10"/>
<reference evidence="12" key="1">
    <citation type="journal article" date="2020" name="Stud. Mycol.">
        <title>101 Dothideomycetes genomes: a test case for predicting lifestyles and emergence of pathogens.</title>
        <authorList>
            <person name="Haridas S."/>
            <person name="Albert R."/>
            <person name="Binder M."/>
            <person name="Bloem J."/>
            <person name="Labutti K."/>
            <person name="Salamov A."/>
            <person name="Andreopoulos B."/>
            <person name="Baker S."/>
            <person name="Barry K."/>
            <person name="Bills G."/>
            <person name="Bluhm B."/>
            <person name="Cannon C."/>
            <person name="Castanera R."/>
            <person name="Culley D."/>
            <person name="Daum C."/>
            <person name="Ezra D."/>
            <person name="Gonzalez J."/>
            <person name="Henrissat B."/>
            <person name="Kuo A."/>
            <person name="Liang C."/>
            <person name="Lipzen A."/>
            <person name="Lutzoni F."/>
            <person name="Magnuson J."/>
            <person name="Mondo S."/>
            <person name="Nolan M."/>
            <person name="Ohm R."/>
            <person name="Pangilinan J."/>
            <person name="Park H.-J."/>
            <person name="Ramirez L."/>
            <person name="Alfaro M."/>
            <person name="Sun H."/>
            <person name="Tritt A."/>
            <person name="Yoshinaga Y."/>
            <person name="Zwiers L.-H."/>
            <person name="Turgeon B."/>
            <person name="Goodwin S."/>
            <person name="Spatafora J."/>
            <person name="Crous P."/>
            <person name="Grigoriev I."/>
        </authorList>
    </citation>
    <scope>NUCLEOTIDE SEQUENCE</scope>
    <source>
        <strain evidence="12">CBS 121167</strain>
    </source>
</reference>
<dbReference type="SMART" id="SM00758">
    <property type="entry name" value="PA14"/>
    <property type="match status" value="1"/>
</dbReference>
<dbReference type="SUPFAM" id="SSF52279">
    <property type="entry name" value="Beta-D-glucan exohydrolase, C-terminal domain"/>
    <property type="match status" value="1"/>
</dbReference>
<keyword evidence="13" id="KW-1185">Reference proteome</keyword>
<dbReference type="SUPFAM" id="SSF51445">
    <property type="entry name" value="(Trans)glycosidases"/>
    <property type="match status" value="1"/>
</dbReference>
<evidence type="ECO:0000256" key="4">
    <source>
        <dbReference type="ARBA" id="ARBA00022801"/>
    </source>
</evidence>
<dbReference type="Pfam" id="PF01915">
    <property type="entry name" value="Glyco_hydro_3_C"/>
    <property type="match status" value="1"/>
</dbReference>
<dbReference type="Gene3D" id="3.20.20.300">
    <property type="entry name" value="Glycoside hydrolase, family 3, N-terminal domain"/>
    <property type="match status" value="1"/>
</dbReference>
<dbReference type="FunFam" id="3.20.20.300:FF:000006">
    <property type="entry name" value="Beta-glucosidase H"/>
    <property type="match status" value="1"/>
</dbReference>
<dbReference type="InterPro" id="IPR036881">
    <property type="entry name" value="Glyco_hydro_3_C_sf"/>
</dbReference>
<evidence type="ECO:0000256" key="9">
    <source>
        <dbReference type="ARBA" id="ARBA00023326"/>
    </source>
</evidence>
<dbReference type="Pfam" id="PF14310">
    <property type="entry name" value="Fn3-like"/>
    <property type="match status" value="1"/>
</dbReference>
<dbReference type="InterPro" id="IPR019800">
    <property type="entry name" value="Glyco_hydro_3_AS"/>
</dbReference>
<dbReference type="EMBL" id="ML995482">
    <property type="protein sequence ID" value="KAF2143521.1"/>
    <property type="molecule type" value="Genomic_DNA"/>
</dbReference>
<evidence type="ECO:0000256" key="10">
    <source>
        <dbReference type="RuleBase" id="RU361161"/>
    </source>
</evidence>
<evidence type="ECO:0000256" key="3">
    <source>
        <dbReference type="ARBA" id="ARBA00005336"/>
    </source>
</evidence>
<protein>
    <recommendedName>
        <fullName evidence="10">beta-glucosidase</fullName>
        <ecNumber evidence="10">3.2.1.21</ecNumber>
    </recommendedName>
</protein>
<dbReference type="PROSITE" id="PS00775">
    <property type="entry name" value="GLYCOSYL_HYDROL_F3"/>
    <property type="match status" value="1"/>
</dbReference>
<gene>
    <name evidence="12" type="ORF">K452DRAFT_225271</name>
</gene>
<keyword evidence="7 10" id="KW-0119">Carbohydrate metabolism</keyword>
<dbReference type="Gene3D" id="2.60.40.10">
    <property type="entry name" value="Immunoglobulins"/>
    <property type="match status" value="1"/>
</dbReference>
<evidence type="ECO:0000313" key="13">
    <source>
        <dbReference type="Proteomes" id="UP000799438"/>
    </source>
</evidence>
<keyword evidence="4 10" id="KW-0378">Hydrolase</keyword>
<dbReference type="InterPro" id="IPR050288">
    <property type="entry name" value="Cellulose_deg_GH3"/>
</dbReference>
<proteinExistence type="inferred from homology"/>
<evidence type="ECO:0000259" key="11">
    <source>
        <dbReference type="PROSITE" id="PS51820"/>
    </source>
</evidence>
<dbReference type="GO" id="GO:0030245">
    <property type="term" value="P:cellulose catabolic process"/>
    <property type="evidence" value="ECO:0007669"/>
    <property type="project" value="UniProtKB-UniPathway"/>
</dbReference>
<evidence type="ECO:0000313" key="12">
    <source>
        <dbReference type="EMBL" id="KAF2143521.1"/>
    </source>
</evidence>
<evidence type="ECO:0000256" key="2">
    <source>
        <dbReference type="ARBA" id="ARBA00004987"/>
    </source>
</evidence>
<dbReference type="GeneID" id="54294230"/>
<dbReference type="Proteomes" id="UP000799438">
    <property type="component" value="Unassembled WGS sequence"/>
</dbReference>
<dbReference type="InterPro" id="IPR011658">
    <property type="entry name" value="PA14_dom"/>
</dbReference>
<dbReference type="PANTHER" id="PTHR42715">
    <property type="entry name" value="BETA-GLUCOSIDASE"/>
    <property type="match status" value="1"/>
</dbReference>
<evidence type="ECO:0000256" key="5">
    <source>
        <dbReference type="ARBA" id="ARBA00023001"/>
    </source>
</evidence>
<dbReference type="InterPro" id="IPR013783">
    <property type="entry name" value="Ig-like_fold"/>
</dbReference>
<dbReference type="PRINTS" id="PR00133">
    <property type="entry name" value="GLHYDRLASE3"/>
</dbReference>
<dbReference type="Gene3D" id="2.60.120.260">
    <property type="entry name" value="Galactose-binding domain-like"/>
    <property type="match status" value="1"/>
</dbReference>
<dbReference type="Gene3D" id="3.40.50.1700">
    <property type="entry name" value="Glycoside hydrolase family 3 C-terminal domain"/>
    <property type="match status" value="1"/>
</dbReference>
<comment type="catalytic activity">
    <reaction evidence="1 10">
        <text>Hydrolysis of terminal, non-reducing beta-D-glucosyl residues with release of beta-D-glucose.</text>
        <dbReference type="EC" id="3.2.1.21"/>
    </reaction>
</comment>
<accession>A0A6A6BLU2</accession>
<dbReference type="InterPro" id="IPR037524">
    <property type="entry name" value="PA14/GLEYA"/>
</dbReference>
<dbReference type="GO" id="GO:0008422">
    <property type="term" value="F:beta-glucosidase activity"/>
    <property type="evidence" value="ECO:0007669"/>
    <property type="project" value="UniProtKB-EC"/>
</dbReference>
<feature type="domain" description="PA14" evidence="11">
    <location>
        <begin position="394"/>
        <end position="554"/>
    </location>
</feature>
<dbReference type="InterPro" id="IPR036962">
    <property type="entry name" value="Glyco_hydro_3_N_sf"/>
</dbReference>
<name>A0A6A6BLU2_9PEZI</name>
<dbReference type="PROSITE" id="PS51820">
    <property type="entry name" value="PA14"/>
    <property type="match status" value="1"/>
</dbReference>
<dbReference type="SMART" id="SM01217">
    <property type="entry name" value="Fn3_like"/>
    <property type="match status" value="1"/>
</dbReference>
<keyword evidence="9 10" id="KW-0624">Polysaccharide degradation</keyword>
<dbReference type="InterPro" id="IPR017853">
    <property type="entry name" value="GH"/>
</dbReference>
<dbReference type="Pfam" id="PF07691">
    <property type="entry name" value="PA14"/>
    <property type="match status" value="1"/>
</dbReference>
<comment type="pathway">
    <text evidence="2 10">Glycan metabolism; cellulose degradation.</text>
</comment>
<evidence type="ECO:0000256" key="7">
    <source>
        <dbReference type="ARBA" id="ARBA00023277"/>
    </source>
</evidence>
<keyword evidence="5" id="KW-0136">Cellulose degradation</keyword>
<dbReference type="FunFam" id="2.60.40.10:FF:000495">
    <property type="entry name" value="Periplasmic beta-glucosidase"/>
    <property type="match status" value="1"/>
</dbReference>
<evidence type="ECO:0000256" key="1">
    <source>
        <dbReference type="ARBA" id="ARBA00000448"/>
    </source>
</evidence>
<keyword evidence="8 10" id="KW-0326">Glycosidase</keyword>
<dbReference type="OrthoDB" id="47059at2759"/>
<comment type="similarity">
    <text evidence="3 10">Belongs to the glycosyl hydrolase 3 family.</text>
</comment>